<organism evidence="1 2">
    <name type="scientific">Leptospira sarikeiensis</name>
    <dbReference type="NCBI Taxonomy" id="2484943"/>
    <lineage>
        <taxon>Bacteria</taxon>
        <taxon>Pseudomonadati</taxon>
        <taxon>Spirochaetota</taxon>
        <taxon>Spirochaetia</taxon>
        <taxon>Leptospirales</taxon>
        <taxon>Leptospiraceae</taxon>
        <taxon>Leptospira</taxon>
    </lineage>
</organism>
<name>A0A4R9K174_9LEPT</name>
<comment type="caution">
    <text evidence="1">The sequence shown here is derived from an EMBL/GenBank/DDBJ whole genome shotgun (WGS) entry which is preliminary data.</text>
</comment>
<keyword evidence="2" id="KW-1185">Reference proteome</keyword>
<accession>A0A4R9K174</accession>
<dbReference type="OrthoDB" id="6899466at2"/>
<evidence type="ECO:0000313" key="2">
    <source>
        <dbReference type="Proteomes" id="UP000297762"/>
    </source>
</evidence>
<reference evidence="1" key="1">
    <citation type="journal article" date="2019" name="PLoS Negl. Trop. Dis.">
        <title>Revisiting the worldwide diversity of Leptospira species in the environment.</title>
        <authorList>
            <person name="Vincent A.T."/>
            <person name="Schiettekatte O."/>
            <person name="Bourhy P."/>
            <person name="Veyrier F.J."/>
            <person name="Picardeau M."/>
        </authorList>
    </citation>
    <scope>NUCLEOTIDE SEQUENCE [LARGE SCALE GENOMIC DNA]</scope>
    <source>
        <strain evidence="1">201702455</strain>
    </source>
</reference>
<proteinExistence type="predicted"/>
<protein>
    <submittedName>
        <fullName evidence="1">Uncharacterized protein</fullName>
    </submittedName>
</protein>
<dbReference type="EMBL" id="RQGF01000042">
    <property type="protein sequence ID" value="TGL58458.1"/>
    <property type="molecule type" value="Genomic_DNA"/>
</dbReference>
<evidence type="ECO:0000313" key="1">
    <source>
        <dbReference type="EMBL" id="TGL58458.1"/>
    </source>
</evidence>
<dbReference type="AlphaFoldDB" id="A0A4R9K174"/>
<dbReference type="Proteomes" id="UP000297762">
    <property type="component" value="Unassembled WGS sequence"/>
</dbReference>
<sequence>MSKDQKHFNCSEEHEIEYVASLYAHSEKVKQLLKDKCKSKEIHYSTHAEVYALIEKELKYPLPH</sequence>
<gene>
    <name evidence="1" type="ORF">EHQ64_18870</name>
</gene>